<feature type="region of interest" description="Disordered" evidence="11">
    <location>
        <begin position="205"/>
        <end position="225"/>
    </location>
</feature>
<feature type="coiled-coil region" evidence="10">
    <location>
        <begin position="128"/>
        <end position="155"/>
    </location>
</feature>
<dbReference type="AlphaFoldDB" id="A0A165A665"/>
<evidence type="ECO:0000313" key="12">
    <source>
        <dbReference type="EMBL" id="KZS98531.1"/>
    </source>
</evidence>
<evidence type="ECO:0000256" key="7">
    <source>
        <dbReference type="ARBA" id="ARBA00023054"/>
    </source>
</evidence>
<dbReference type="STRING" id="1314777.A0A165A665"/>
<dbReference type="EMBL" id="KV419395">
    <property type="protein sequence ID" value="KZS98531.1"/>
    <property type="molecule type" value="Genomic_DNA"/>
</dbReference>
<keyword evidence="3" id="KW-0158">Chromosome</keyword>
<feature type="compositionally biased region" description="Low complexity" evidence="11">
    <location>
        <begin position="205"/>
        <end position="215"/>
    </location>
</feature>
<evidence type="ECO:0000256" key="11">
    <source>
        <dbReference type="SAM" id="MobiDB-lite"/>
    </source>
</evidence>
<reference evidence="12 13" key="1">
    <citation type="journal article" date="2016" name="Mol. Biol. Evol.">
        <title>Comparative Genomics of Early-Diverging Mushroom-Forming Fungi Provides Insights into the Origins of Lignocellulose Decay Capabilities.</title>
        <authorList>
            <person name="Nagy L.G."/>
            <person name="Riley R."/>
            <person name="Tritt A."/>
            <person name="Adam C."/>
            <person name="Daum C."/>
            <person name="Floudas D."/>
            <person name="Sun H."/>
            <person name="Yadav J.S."/>
            <person name="Pangilinan J."/>
            <person name="Larsson K.H."/>
            <person name="Matsuura K."/>
            <person name="Barry K."/>
            <person name="Labutti K."/>
            <person name="Kuo R."/>
            <person name="Ohm R.A."/>
            <person name="Bhattacharya S.S."/>
            <person name="Shirouzu T."/>
            <person name="Yoshinaga Y."/>
            <person name="Martin F.M."/>
            <person name="Grigoriev I.V."/>
            <person name="Hibbett D.S."/>
        </authorList>
    </citation>
    <scope>NUCLEOTIDE SEQUENCE [LARGE SCALE GENOMIC DNA]</scope>
    <source>
        <strain evidence="12 13">HHB9708</strain>
    </source>
</reference>
<evidence type="ECO:0000313" key="13">
    <source>
        <dbReference type="Proteomes" id="UP000076722"/>
    </source>
</evidence>
<keyword evidence="5" id="KW-0498">Mitosis</keyword>
<keyword evidence="8" id="KW-0131">Cell cycle</keyword>
<keyword evidence="6" id="KW-0995">Kinetochore</keyword>
<keyword evidence="7 10" id="KW-0175">Coiled coil</keyword>
<keyword evidence="9" id="KW-0137">Centromere</keyword>
<dbReference type="GO" id="GO:0000070">
    <property type="term" value="P:mitotic sister chromatid segregation"/>
    <property type="evidence" value="ECO:0007669"/>
    <property type="project" value="TreeGrafter"/>
</dbReference>
<dbReference type="OrthoDB" id="1884855at2759"/>
<evidence type="ECO:0000256" key="10">
    <source>
        <dbReference type="SAM" id="Coils"/>
    </source>
</evidence>
<dbReference type="PANTHER" id="PTHR14527">
    <property type="entry name" value="PROTEIN MIS12 HOMOLOG"/>
    <property type="match status" value="1"/>
</dbReference>
<sequence>MAISTTSPVTSTLLPEVLGFAPQLLLDDIINIANNAIYHCVDALEPFLYRWAEERALKLQAQGKEWSGESQIEQGLVSFQTLLEQHVDIAFDFFEVWSLRNIFAFPADLPVVVPHQKDLDLTTSSEREDGLFKEIEELRRRVENQRRLKSLLVRAIAKAESRAVYSNNRLQSLAFLEPLADESLSSLPANLDALHNSLKSLTSDLPSSLPTTHPSADPTKPPWQTSQRGYLQWAVNKLVENARSERKSLGGTQSAIGLAAETANSIGRVTDVRRALMALEEPGDDDELPDSSQ</sequence>
<dbReference type="PANTHER" id="PTHR14527:SF2">
    <property type="entry name" value="PROTEIN MIS12 HOMOLOG"/>
    <property type="match status" value="1"/>
</dbReference>
<keyword evidence="4" id="KW-0132">Cell division</keyword>
<dbReference type="GO" id="GO:0051301">
    <property type="term" value="P:cell division"/>
    <property type="evidence" value="ECO:0007669"/>
    <property type="project" value="UniProtKB-KW"/>
</dbReference>
<evidence type="ECO:0000256" key="3">
    <source>
        <dbReference type="ARBA" id="ARBA00022454"/>
    </source>
</evidence>
<comment type="similarity">
    <text evidence="2">Belongs to the mis12 family.</text>
</comment>
<keyword evidence="13" id="KW-1185">Reference proteome</keyword>
<dbReference type="Pfam" id="PF05859">
    <property type="entry name" value="Mis12"/>
    <property type="match status" value="1"/>
</dbReference>
<evidence type="ECO:0000256" key="4">
    <source>
        <dbReference type="ARBA" id="ARBA00022618"/>
    </source>
</evidence>
<name>A0A165A665_9AGAM</name>
<dbReference type="GO" id="GO:0051382">
    <property type="term" value="P:kinetochore assembly"/>
    <property type="evidence" value="ECO:0007669"/>
    <property type="project" value="TreeGrafter"/>
</dbReference>
<evidence type="ECO:0000256" key="8">
    <source>
        <dbReference type="ARBA" id="ARBA00023306"/>
    </source>
</evidence>
<evidence type="ECO:0000256" key="6">
    <source>
        <dbReference type="ARBA" id="ARBA00022838"/>
    </source>
</evidence>
<accession>A0A165A665</accession>
<evidence type="ECO:0000256" key="2">
    <source>
        <dbReference type="ARBA" id="ARBA00008643"/>
    </source>
</evidence>
<dbReference type="InterPro" id="IPR008685">
    <property type="entry name" value="Centromere_Mis12"/>
</dbReference>
<dbReference type="GO" id="GO:0005634">
    <property type="term" value="C:nucleus"/>
    <property type="evidence" value="ECO:0007669"/>
    <property type="project" value="InterPro"/>
</dbReference>
<proteinExistence type="inferred from homology"/>
<protein>
    <submittedName>
        <fullName evidence="12">Mis12-domain-containing protein</fullName>
    </submittedName>
</protein>
<evidence type="ECO:0000256" key="9">
    <source>
        <dbReference type="ARBA" id="ARBA00023328"/>
    </source>
</evidence>
<evidence type="ECO:0000256" key="5">
    <source>
        <dbReference type="ARBA" id="ARBA00022776"/>
    </source>
</evidence>
<dbReference type="GO" id="GO:0000444">
    <property type="term" value="C:MIS12/MIND type complex"/>
    <property type="evidence" value="ECO:0007669"/>
    <property type="project" value="TreeGrafter"/>
</dbReference>
<gene>
    <name evidence="12" type="ORF">SISNIDRAFT_546462</name>
</gene>
<comment type="subcellular location">
    <subcellularLocation>
        <location evidence="1">Chromosome</location>
        <location evidence="1">Centromere</location>
        <location evidence="1">Kinetochore</location>
    </subcellularLocation>
</comment>
<evidence type="ECO:0000256" key="1">
    <source>
        <dbReference type="ARBA" id="ARBA00004629"/>
    </source>
</evidence>
<dbReference type="Proteomes" id="UP000076722">
    <property type="component" value="Unassembled WGS sequence"/>
</dbReference>
<organism evidence="12 13">
    <name type="scientific">Sistotremastrum niveocremeum HHB9708</name>
    <dbReference type="NCBI Taxonomy" id="1314777"/>
    <lineage>
        <taxon>Eukaryota</taxon>
        <taxon>Fungi</taxon>
        <taxon>Dikarya</taxon>
        <taxon>Basidiomycota</taxon>
        <taxon>Agaricomycotina</taxon>
        <taxon>Agaricomycetes</taxon>
        <taxon>Sistotremastrales</taxon>
        <taxon>Sistotremastraceae</taxon>
        <taxon>Sertulicium</taxon>
        <taxon>Sertulicium niveocremeum</taxon>
    </lineage>
</organism>